<dbReference type="AlphaFoldDB" id="A0A0A2FL04"/>
<comment type="subcellular location">
    <subcellularLocation>
        <location evidence="1">Membrane</location>
        <topology evidence="1">Multi-pass membrane protein</topology>
    </subcellularLocation>
</comment>
<evidence type="ECO:0000313" key="8">
    <source>
        <dbReference type="Proteomes" id="UP000249300"/>
    </source>
</evidence>
<dbReference type="CDD" id="cd12827">
    <property type="entry name" value="EcCorA_ZntB-like_u2"/>
    <property type="match status" value="1"/>
</dbReference>
<dbReference type="Gene3D" id="3.30.460.20">
    <property type="entry name" value="CorA soluble domain-like"/>
    <property type="match status" value="1"/>
</dbReference>
<accession>A0A0A2FL04</accession>
<gene>
    <name evidence="7" type="primary">corA</name>
    <name evidence="7" type="ORF">NCTC12858_00662</name>
</gene>
<dbReference type="OrthoDB" id="9803416at2"/>
<keyword evidence="4 6" id="KW-1133">Transmembrane helix</keyword>
<evidence type="ECO:0000256" key="2">
    <source>
        <dbReference type="ARBA" id="ARBA00009765"/>
    </source>
</evidence>
<sequence length="309" mass="35271">MKRYIYPFEGFCEKSSIESGCWVSLESPGTAELSSLVTDLGVPETFISDIADTDERPRTEEEDGWLLTILRIPIEIIHDEDVTYSTVPLGVITSETQNIIVSICYFETRILPDFIGYSRRKNISVDTQANFLLRLLHSSAVWFLKYLKQVNVEVTRSESALEQSISNEDLLQLMKLQKSLVYFNTSIRGNEALIGKLRTIYRSEIDDDLNEDVMIEMRQAYNMVNIYSDILTGTMDAFASIISNNVNTIMKRMTSISMLLMIPTLIASLYGMNVELPAAEKSYAFLLVLAVSIFLSVVVFWVFRRLKWL</sequence>
<evidence type="ECO:0000256" key="5">
    <source>
        <dbReference type="ARBA" id="ARBA00023136"/>
    </source>
</evidence>
<feature type="transmembrane region" description="Helical" evidence="6">
    <location>
        <begin position="283"/>
        <end position="303"/>
    </location>
</feature>
<keyword evidence="8" id="KW-1185">Reference proteome</keyword>
<dbReference type="Pfam" id="PF01544">
    <property type="entry name" value="CorA"/>
    <property type="match status" value="1"/>
</dbReference>
<dbReference type="SUPFAM" id="SSF143865">
    <property type="entry name" value="CorA soluble domain-like"/>
    <property type="match status" value="1"/>
</dbReference>
<dbReference type="Gene3D" id="1.20.58.340">
    <property type="entry name" value="Magnesium transport protein CorA, transmembrane region"/>
    <property type="match status" value="2"/>
</dbReference>
<dbReference type="SUPFAM" id="SSF144083">
    <property type="entry name" value="Magnesium transport protein CorA, transmembrane region"/>
    <property type="match status" value="1"/>
</dbReference>
<dbReference type="GO" id="GO:0046873">
    <property type="term" value="F:metal ion transmembrane transporter activity"/>
    <property type="evidence" value="ECO:0007669"/>
    <property type="project" value="InterPro"/>
</dbReference>
<dbReference type="PANTHER" id="PTHR47891:SF2">
    <property type="entry name" value="MAGNESIUM AND COBALT TRANSPORTER"/>
    <property type="match status" value="1"/>
</dbReference>
<proteinExistence type="inferred from homology"/>
<comment type="similarity">
    <text evidence="2">Belongs to the CorA metal ion transporter (MIT) (TC 1.A.35) family.</text>
</comment>
<reference evidence="7 8" key="1">
    <citation type="submission" date="2018-06" db="EMBL/GenBank/DDBJ databases">
        <authorList>
            <consortium name="Pathogen Informatics"/>
            <person name="Doyle S."/>
        </authorList>
    </citation>
    <scope>NUCLEOTIDE SEQUENCE [LARGE SCALE GENOMIC DNA]</scope>
    <source>
        <strain evidence="7 8">NCTC12858</strain>
    </source>
</reference>
<dbReference type="PANTHER" id="PTHR47891">
    <property type="entry name" value="TRANSPORTER-RELATED"/>
    <property type="match status" value="1"/>
</dbReference>
<name>A0A0A2FL04_9PORP</name>
<dbReference type="Proteomes" id="UP000249300">
    <property type="component" value="Chromosome 1"/>
</dbReference>
<dbReference type="GO" id="GO:0016020">
    <property type="term" value="C:membrane"/>
    <property type="evidence" value="ECO:0007669"/>
    <property type="project" value="UniProtKB-SubCell"/>
</dbReference>
<dbReference type="EMBL" id="LS483447">
    <property type="protein sequence ID" value="SQH72831.1"/>
    <property type="molecule type" value="Genomic_DNA"/>
</dbReference>
<evidence type="ECO:0000256" key="4">
    <source>
        <dbReference type="ARBA" id="ARBA00022989"/>
    </source>
</evidence>
<dbReference type="InterPro" id="IPR045861">
    <property type="entry name" value="CorA_cytoplasmic_dom"/>
</dbReference>
<evidence type="ECO:0000313" key="7">
    <source>
        <dbReference type="EMBL" id="SQH72831.1"/>
    </source>
</evidence>
<evidence type="ECO:0000256" key="3">
    <source>
        <dbReference type="ARBA" id="ARBA00022692"/>
    </source>
</evidence>
<evidence type="ECO:0000256" key="6">
    <source>
        <dbReference type="SAM" id="Phobius"/>
    </source>
</evidence>
<dbReference type="eggNOG" id="COG0598">
    <property type="taxonomic scope" value="Bacteria"/>
</dbReference>
<dbReference type="InterPro" id="IPR045863">
    <property type="entry name" value="CorA_TM1_TM2"/>
</dbReference>
<dbReference type="RefSeq" id="WP_023939542.1">
    <property type="nucleotide sequence ID" value="NZ_JQJB01000003.1"/>
</dbReference>
<protein>
    <submittedName>
        <fullName evidence="7">Magnesium transport protein CorA</fullName>
    </submittedName>
</protein>
<evidence type="ECO:0000256" key="1">
    <source>
        <dbReference type="ARBA" id="ARBA00004141"/>
    </source>
</evidence>
<dbReference type="InterPro" id="IPR002523">
    <property type="entry name" value="MgTranspt_CorA/ZnTranspt_ZntB"/>
</dbReference>
<dbReference type="KEGG" id="pcre:NCTC12858_00662"/>
<organism evidence="7 8">
    <name type="scientific">Porphyromonas crevioricanis</name>
    <dbReference type="NCBI Taxonomy" id="393921"/>
    <lineage>
        <taxon>Bacteria</taxon>
        <taxon>Pseudomonadati</taxon>
        <taxon>Bacteroidota</taxon>
        <taxon>Bacteroidia</taxon>
        <taxon>Bacteroidales</taxon>
        <taxon>Porphyromonadaceae</taxon>
        <taxon>Porphyromonas</taxon>
    </lineage>
</organism>
<feature type="transmembrane region" description="Helical" evidence="6">
    <location>
        <begin position="253"/>
        <end position="271"/>
    </location>
</feature>
<keyword evidence="5 6" id="KW-0472">Membrane</keyword>
<dbReference type="InterPro" id="IPR047199">
    <property type="entry name" value="CorA-like"/>
</dbReference>
<keyword evidence="3 6" id="KW-0812">Transmembrane</keyword>